<dbReference type="InterPro" id="IPR016032">
    <property type="entry name" value="Sig_transdc_resp-reg_C-effctor"/>
</dbReference>
<dbReference type="CDD" id="cd06170">
    <property type="entry name" value="LuxR_C_like"/>
    <property type="match status" value="1"/>
</dbReference>
<dbReference type="KEGG" id="sutt:SUTMEG_08330"/>
<dbReference type="Gene3D" id="3.40.50.2300">
    <property type="match status" value="1"/>
</dbReference>
<keyword evidence="4" id="KW-0597">Phosphoprotein</keyword>
<keyword evidence="8" id="KW-1185">Reference proteome</keyword>
<evidence type="ECO:0000256" key="3">
    <source>
        <dbReference type="ARBA" id="ARBA00023163"/>
    </source>
</evidence>
<proteinExistence type="predicted"/>
<evidence type="ECO:0000259" key="5">
    <source>
        <dbReference type="PROSITE" id="PS50043"/>
    </source>
</evidence>
<evidence type="ECO:0000313" key="7">
    <source>
        <dbReference type="EMBL" id="BBF22942.1"/>
    </source>
</evidence>
<dbReference type="OrthoDB" id="9802186at2"/>
<dbReference type="Proteomes" id="UP000271003">
    <property type="component" value="Chromosome"/>
</dbReference>
<reference evidence="7 8" key="1">
    <citation type="journal article" date="2018" name="Int. J. Syst. Evol. Microbiol.">
        <title>Mesosutterella multiformis gen. nov., sp. nov., a member of the family Sutterellaceae and Sutterella megalosphaeroides sp. nov., isolated from human faeces.</title>
        <authorList>
            <person name="Sakamoto M."/>
            <person name="Ikeyama N."/>
            <person name="Kunihiro T."/>
            <person name="Iino T."/>
            <person name="Yuki M."/>
            <person name="Ohkuma M."/>
        </authorList>
    </citation>
    <scope>NUCLEOTIDE SEQUENCE [LARGE SCALE GENOMIC DNA]</scope>
    <source>
        <strain evidence="7 8">6FBBBH3</strain>
    </source>
</reference>
<dbReference type="SMART" id="SM00421">
    <property type="entry name" value="HTH_LUXR"/>
    <property type="match status" value="1"/>
</dbReference>
<dbReference type="GO" id="GO:0006355">
    <property type="term" value="P:regulation of DNA-templated transcription"/>
    <property type="evidence" value="ECO:0007669"/>
    <property type="project" value="InterPro"/>
</dbReference>
<dbReference type="InterPro" id="IPR036388">
    <property type="entry name" value="WH-like_DNA-bd_sf"/>
</dbReference>
<dbReference type="GO" id="GO:0000160">
    <property type="term" value="P:phosphorelay signal transduction system"/>
    <property type="evidence" value="ECO:0007669"/>
    <property type="project" value="InterPro"/>
</dbReference>
<dbReference type="Pfam" id="PF00072">
    <property type="entry name" value="Response_reg"/>
    <property type="match status" value="1"/>
</dbReference>
<dbReference type="SUPFAM" id="SSF46894">
    <property type="entry name" value="C-terminal effector domain of the bipartite response regulators"/>
    <property type="match status" value="1"/>
</dbReference>
<dbReference type="InterPro" id="IPR001789">
    <property type="entry name" value="Sig_transdc_resp-reg_receiver"/>
</dbReference>
<dbReference type="Gene3D" id="1.10.10.10">
    <property type="entry name" value="Winged helix-like DNA-binding domain superfamily/Winged helix DNA-binding domain"/>
    <property type="match status" value="1"/>
</dbReference>
<sequence>MSSILRSSREPLVRIVDDDASLREALGLVLTVGRLDWTGYESAEAFLERDDLRRPGAVVLDLRMTGMSGLACQAKLAERASDLPVLFLTGHGDAAAAVRALKAGAVDFLQKPVEAEKLLSACKRLTAWHLALRAENEEREHARTLLATLTPREREAAEYTARGWPNRTIAEEMGVSEQAVKIHRSNIYRKLGVKGPVDVAELMRRADPDRRVAEAGLRTLCVLADDAPPEKG</sequence>
<dbReference type="InterPro" id="IPR000792">
    <property type="entry name" value="Tscrpt_reg_LuxR_C"/>
</dbReference>
<evidence type="ECO:0000313" key="8">
    <source>
        <dbReference type="Proteomes" id="UP000271003"/>
    </source>
</evidence>
<keyword evidence="1" id="KW-0805">Transcription regulation</keyword>
<protein>
    <submittedName>
        <fullName evidence="7">DNA-binding response regulator</fullName>
    </submittedName>
</protein>
<feature type="domain" description="HTH luxR-type" evidence="5">
    <location>
        <begin position="142"/>
        <end position="207"/>
    </location>
</feature>
<feature type="domain" description="Response regulatory" evidence="6">
    <location>
        <begin position="12"/>
        <end position="126"/>
    </location>
</feature>
<keyword evidence="3" id="KW-0804">Transcription</keyword>
<organism evidence="7 8">
    <name type="scientific">Sutterella megalosphaeroides</name>
    <dbReference type="NCBI Taxonomy" id="2494234"/>
    <lineage>
        <taxon>Bacteria</taxon>
        <taxon>Pseudomonadati</taxon>
        <taxon>Pseudomonadota</taxon>
        <taxon>Betaproteobacteria</taxon>
        <taxon>Burkholderiales</taxon>
        <taxon>Sutterellaceae</taxon>
        <taxon>Sutterella</taxon>
    </lineage>
</organism>
<dbReference type="RefSeq" id="WP_120176603.1">
    <property type="nucleotide sequence ID" value="NZ_AP018786.1"/>
</dbReference>
<name>A0A2Z6I9C1_9BURK</name>
<gene>
    <name evidence="7" type="primary">nodW_1</name>
    <name evidence="7" type="ORF">SUTMEG_08330</name>
</gene>
<dbReference type="InterPro" id="IPR011006">
    <property type="entry name" value="CheY-like_superfamily"/>
</dbReference>
<evidence type="ECO:0000256" key="4">
    <source>
        <dbReference type="PROSITE-ProRule" id="PRU00169"/>
    </source>
</evidence>
<dbReference type="PROSITE" id="PS50043">
    <property type="entry name" value="HTH_LUXR_2"/>
    <property type="match status" value="1"/>
</dbReference>
<dbReference type="Pfam" id="PF00196">
    <property type="entry name" value="GerE"/>
    <property type="match status" value="1"/>
</dbReference>
<dbReference type="PANTHER" id="PTHR44688:SF16">
    <property type="entry name" value="DNA-BINDING TRANSCRIPTIONAL ACTIVATOR DEVR_DOSR"/>
    <property type="match status" value="1"/>
</dbReference>
<dbReference type="SMART" id="SM00448">
    <property type="entry name" value="REC"/>
    <property type="match status" value="1"/>
</dbReference>
<evidence type="ECO:0000256" key="1">
    <source>
        <dbReference type="ARBA" id="ARBA00023015"/>
    </source>
</evidence>
<dbReference type="PANTHER" id="PTHR44688">
    <property type="entry name" value="DNA-BINDING TRANSCRIPTIONAL ACTIVATOR DEVR_DOSR"/>
    <property type="match status" value="1"/>
</dbReference>
<evidence type="ECO:0000259" key="6">
    <source>
        <dbReference type="PROSITE" id="PS50110"/>
    </source>
</evidence>
<evidence type="ECO:0000256" key="2">
    <source>
        <dbReference type="ARBA" id="ARBA00023125"/>
    </source>
</evidence>
<dbReference type="EMBL" id="AP018786">
    <property type="protein sequence ID" value="BBF22942.1"/>
    <property type="molecule type" value="Genomic_DNA"/>
</dbReference>
<dbReference type="PRINTS" id="PR00038">
    <property type="entry name" value="HTHLUXR"/>
</dbReference>
<keyword evidence="2 7" id="KW-0238">DNA-binding</keyword>
<accession>A0A2Z6I9C1</accession>
<dbReference type="SUPFAM" id="SSF52172">
    <property type="entry name" value="CheY-like"/>
    <property type="match status" value="1"/>
</dbReference>
<dbReference type="GO" id="GO:0003677">
    <property type="term" value="F:DNA binding"/>
    <property type="evidence" value="ECO:0007669"/>
    <property type="project" value="UniProtKB-KW"/>
</dbReference>
<dbReference type="AlphaFoldDB" id="A0A2Z6I9C1"/>
<feature type="modified residue" description="4-aspartylphosphate" evidence="4">
    <location>
        <position position="61"/>
    </location>
</feature>
<dbReference type="PROSITE" id="PS50110">
    <property type="entry name" value="RESPONSE_REGULATORY"/>
    <property type="match status" value="1"/>
</dbReference>